<evidence type="ECO:0000256" key="14">
    <source>
        <dbReference type="ARBA" id="ARBA00023319"/>
    </source>
</evidence>
<keyword evidence="10 18" id="KW-0472">Membrane</keyword>
<keyword evidence="11" id="KW-1015">Disulfide bond</keyword>
<evidence type="ECO:0000256" key="17">
    <source>
        <dbReference type="SAM" id="MobiDB-lite"/>
    </source>
</evidence>
<keyword evidence="14" id="KW-0393">Immunoglobulin domain</keyword>
<sequence length="232" mass="25463">MRKAGLLGLLWMFLVSEVQAAIEPAEERYDLVEGQTLTVGCPFNIMKYGSSRKAWQKLPDGKEPLTLVVTERSSTASEVRTGKYTLKDDPDEAMLHVQMDDLRVTDSGLYRCVIYRPPNDPVLLFHPVRLVVTKGSSSLLTSDTIPTTSPTEVPGPFTTKPMRRDMTVAKPTQPLPKSTAVISSPDPGVTFKNATDVTRVSISSIVVPVVCGLFSKTLIFTILFAVTQRSFG</sequence>
<dbReference type="PROSITE" id="PS50835">
    <property type="entry name" value="IG_LIKE"/>
    <property type="match status" value="1"/>
</dbReference>
<evidence type="ECO:0000256" key="5">
    <source>
        <dbReference type="ARBA" id="ARBA00022692"/>
    </source>
</evidence>
<evidence type="ECO:0000259" key="20">
    <source>
        <dbReference type="PROSITE" id="PS50835"/>
    </source>
</evidence>
<evidence type="ECO:0000256" key="1">
    <source>
        <dbReference type="ARBA" id="ARBA00004251"/>
    </source>
</evidence>
<dbReference type="Pfam" id="PF07686">
    <property type="entry name" value="V-set"/>
    <property type="match status" value="1"/>
</dbReference>
<dbReference type="Gene3D" id="2.60.40.10">
    <property type="entry name" value="Immunoglobulins"/>
    <property type="match status" value="1"/>
</dbReference>
<evidence type="ECO:0000256" key="8">
    <source>
        <dbReference type="ARBA" id="ARBA00022989"/>
    </source>
</evidence>
<feature type="domain" description="Ig-like" evidence="20">
    <location>
        <begin position="24"/>
        <end position="114"/>
    </location>
</feature>
<keyword evidence="8 18" id="KW-1133">Transmembrane helix</keyword>
<feature type="transmembrane region" description="Helical" evidence="18">
    <location>
        <begin position="205"/>
        <end position="226"/>
    </location>
</feature>
<dbReference type="SMART" id="SM00409">
    <property type="entry name" value="IG"/>
    <property type="match status" value="1"/>
</dbReference>
<evidence type="ECO:0000256" key="6">
    <source>
        <dbReference type="ARBA" id="ARBA00022729"/>
    </source>
</evidence>
<keyword evidence="5 18" id="KW-0812">Transmembrane</keyword>
<dbReference type="InterPro" id="IPR013106">
    <property type="entry name" value="Ig_V-set"/>
</dbReference>
<keyword evidence="3" id="KW-1003">Cell membrane</keyword>
<evidence type="ECO:0000256" key="16">
    <source>
        <dbReference type="ARBA" id="ARBA00046918"/>
    </source>
</evidence>
<evidence type="ECO:0000256" key="19">
    <source>
        <dbReference type="SAM" id="SignalP"/>
    </source>
</evidence>
<feature type="chain" id="PRO_5045863559" description="Triggering receptor expressed on myeloid cells 1" evidence="19">
    <location>
        <begin position="21"/>
        <end position="232"/>
    </location>
</feature>
<evidence type="ECO:0000313" key="22">
    <source>
        <dbReference type="RefSeq" id="XP_040585477.1"/>
    </source>
</evidence>
<dbReference type="InterPro" id="IPR003599">
    <property type="entry name" value="Ig_sub"/>
</dbReference>
<feature type="compositionally biased region" description="Polar residues" evidence="17">
    <location>
        <begin position="141"/>
        <end position="151"/>
    </location>
</feature>
<evidence type="ECO:0000256" key="2">
    <source>
        <dbReference type="ARBA" id="ARBA00021287"/>
    </source>
</evidence>
<gene>
    <name evidence="22" type="primary">Trem1</name>
</gene>
<dbReference type="InterPro" id="IPR036179">
    <property type="entry name" value="Ig-like_dom_sf"/>
</dbReference>
<evidence type="ECO:0000256" key="9">
    <source>
        <dbReference type="ARBA" id="ARBA00023130"/>
    </source>
</evidence>
<keyword evidence="21" id="KW-1185">Reference proteome</keyword>
<organism evidence="21 22">
    <name type="scientific">Mesocricetus auratus</name>
    <name type="common">Golden hamster</name>
    <dbReference type="NCBI Taxonomy" id="10036"/>
    <lineage>
        <taxon>Eukaryota</taxon>
        <taxon>Metazoa</taxon>
        <taxon>Chordata</taxon>
        <taxon>Craniata</taxon>
        <taxon>Vertebrata</taxon>
        <taxon>Euteleostomi</taxon>
        <taxon>Mammalia</taxon>
        <taxon>Eutheria</taxon>
        <taxon>Euarchontoglires</taxon>
        <taxon>Glires</taxon>
        <taxon>Rodentia</taxon>
        <taxon>Myomorpha</taxon>
        <taxon>Muroidea</taxon>
        <taxon>Cricetidae</taxon>
        <taxon>Cricetinae</taxon>
        <taxon>Mesocricetus</taxon>
    </lineage>
</organism>
<keyword evidence="6 19" id="KW-0732">Signal</keyword>
<evidence type="ECO:0000256" key="4">
    <source>
        <dbReference type="ARBA" id="ARBA00022588"/>
    </source>
</evidence>
<dbReference type="InterPro" id="IPR007110">
    <property type="entry name" value="Ig-like_dom"/>
</dbReference>
<dbReference type="SUPFAM" id="SSF48726">
    <property type="entry name" value="Immunoglobulin"/>
    <property type="match status" value="1"/>
</dbReference>
<feature type="signal peptide" evidence="19">
    <location>
        <begin position="1"/>
        <end position="20"/>
    </location>
</feature>
<proteinExistence type="predicted"/>
<evidence type="ECO:0000256" key="13">
    <source>
        <dbReference type="ARBA" id="ARBA00023180"/>
    </source>
</evidence>
<protein>
    <recommendedName>
        <fullName evidence="2">Triggering receptor expressed on myeloid cells 1</fullName>
    </recommendedName>
</protein>
<evidence type="ECO:0000256" key="3">
    <source>
        <dbReference type="ARBA" id="ARBA00022475"/>
    </source>
</evidence>
<name>A0ABM2W428_MESAU</name>
<keyword evidence="13" id="KW-0325">Glycoprotein</keyword>
<accession>A0ABM2W428</accession>
<keyword evidence="7" id="KW-0391">Immunity</keyword>
<keyword evidence="4" id="KW-0399">Innate immunity</keyword>
<evidence type="ECO:0000256" key="7">
    <source>
        <dbReference type="ARBA" id="ARBA00022859"/>
    </source>
</evidence>
<dbReference type="PANTHER" id="PTHR19357">
    <property type="entry name" value="TRIGGERING RECEPTOR EXPRESSED ON MYELOID CELLS 1"/>
    <property type="match status" value="1"/>
</dbReference>
<keyword evidence="12 22" id="KW-0675">Receptor</keyword>
<evidence type="ECO:0000256" key="10">
    <source>
        <dbReference type="ARBA" id="ARBA00023136"/>
    </source>
</evidence>
<evidence type="ECO:0000256" key="18">
    <source>
        <dbReference type="SAM" id="Phobius"/>
    </source>
</evidence>
<comment type="function">
    <text evidence="15">Cell surface receptor that plays important roles in innate and adaptive immunity by amplifying inflammatory responses. Upon activation by various ligands such as PGLYRP1, HMGB1 or HSP70, multimerizes and forms a complex with transmembrane adapter TYROBP/DAP12. In turn, initiates a SYK-mediated cascade of tyrosine phosphorylation, activating multiple downstream mediators such as BTK, MAPK1, MAPK3 or phospholipase C-gamma. This cascade promotes the neutrophil- and macrophage-mediated release of pro-inflammatory cytokines and/or chemokines, as well as their migration and thereby amplifies inflammatory responses that are triggered by bacterial and fungal infections. By also promoting the amplification of inflammatory signals that are initially triggered by Toll-like receptor (TLR) and NOD-like receptor engagement, plays a major role in the pathophysiology of acute and chronic inflammatory diseases of different etiologies including septic shock and atherosclerosis.</text>
</comment>
<dbReference type="PANTHER" id="PTHR19357:SF0">
    <property type="entry name" value="TRIGGERING RECEPTOR EXPRESSED ON MYELOID CELLS 1"/>
    <property type="match status" value="1"/>
</dbReference>
<evidence type="ECO:0000256" key="15">
    <source>
        <dbReference type="ARBA" id="ARBA00045778"/>
    </source>
</evidence>
<comment type="subcellular location">
    <subcellularLocation>
        <location evidence="1">Cell membrane</location>
        <topology evidence="1">Single-pass type I membrane protein</topology>
    </subcellularLocation>
</comment>
<dbReference type="Proteomes" id="UP000886700">
    <property type="component" value="Unplaced"/>
</dbReference>
<reference evidence="22" key="1">
    <citation type="submission" date="2025-08" db="UniProtKB">
        <authorList>
            <consortium name="RefSeq"/>
        </authorList>
    </citation>
    <scope>IDENTIFICATION</scope>
    <source>
        <tissue evidence="22">Liver</tissue>
    </source>
</reference>
<evidence type="ECO:0000256" key="11">
    <source>
        <dbReference type="ARBA" id="ARBA00023157"/>
    </source>
</evidence>
<comment type="subunit">
    <text evidence="16">Monomer. Homomultimer; when activated. Interacts with TYROBP/DAP12. Interacts with TLR4.</text>
</comment>
<dbReference type="GeneID" id="101833671"/>
<evidence type="ECO:0000313" key="21">
    <source>
        <dbReference type="Proteomes" id="UP000886700"/>
    </source>
</evidence>
<feature type="region of interest" description="Disordered" evidence="17">
    <location>
        <begin position="141"/>
        <end position="162"/>
    </location>
</feature>
<dbReference type="RefSeq" id="XP_040585477.1">
    <property type="nucleotide sequence ID" value="XM_040729543.1"/>
</dbReference>
<evidence type="ECO:0000256" key="12">
    <source>
        <dbReference type="ARBA" id="ARBA00023170"/>
    </source>
</evidence>
<keyword evidence="9" id="KW-1064">Adaptive immunity</keyword>
<dbReference type="InterPro" id="IPR013783">
    <property type="entry name" value="Ig-like_fold"/>
</dbReference>